<protein>
    <submittedName>
        <fullName evidence="2">Uncharacterized protein</fullName>
    </submittedName>
</protein>
<keyword evidence="5" id="KW-1185">Reference proteome</keyword>
<dbReference type="EMBL" id="CAJOBA010009729">
    <property type="protein sequence ID" value="CAF3857977.1"/>
    <property type="molecule type" value="Genomic_DNA"/>
</dbReference>
<proteinExistence type="predicted"/>
<accession>A0A815ZYA8</accession>
<dbReference type="EMBL" id="CAJNOK010009710">
    <property type="protein sequence ID" value="CAF1096456.1"/>
    <property type="molecule type" value="Genomic_DNA"/>
</dbReference>
<evidence type="ECO:0000313" key="2">
    <source>
        <dbReference type="EMBL" id="CAF1591075.1"/>
    </source>
</evidence>
<dbReference type="SUPFAM" id="SSF48452">
    <property type="entry name" value="TPR-like"/>
    <property type="match status" value="1"/>
</dbReference>
<dbReference type="Proteomes" id="UP000681722">
    <property type="component" value="Unassembled WGS sequence"/>
</dbReference>
<dbReference type="Proteomes" id="UP000677228">
    <property type="component" value="Unassembled WGS sequence"/>
</dbReference>
<evidence type="ECO:0000313" key="5">
    <source>
        <dbReference type="Proteomes" id="UP000663829"/>
    </source>
</evidence>
<name>A0A815ZYA8_9BILA</name>
<dbReference type="AlphaFoldDB" id="A0A815ZYA8"/>
<gene>
    <name evidence="2" type="ORF">GPM918_LOCUS41763</name>
    <name evidence="1" type="ORF">OVA965_LOCUS19076</name>
    <name evidence="4" type="ORF">SRO942_LOCUS42874</name>
    <name evidence="3" type="ORF">TMI583_LOCUS19090</name>
</gene>
<dbReference type="Proteomes" id="UP000682733">
    <property type="component" value="Unassembled WGS sequence"/>
</dbReference>
<evidence type="ECO:0000313" key="3">
    <source>
        <dbReference type="EMBL" id="CAF3857977.1"/>
    </source>
</evidence>
<sequence length="135" mass="16060">MRHPYKNLHNFLLNKLSKLAKLPNTHNIHSWICVCEGYTSTKKEHGQQKDNAFEKYQKALEIFNSTLSNKHLDIAQVYLLIGNQYFNYKEQLNKALEYHDKAFQIYMQTLNKEHPDLKDCKYRIEQDRKCIGGIQ</sequence>
<organism evidence="2 5">
    <name type="scientific">Didymodactylos carnosus</name>
    <dbReference type="NCBI Taxonomy" id="1234261"/>
    <lineage>
        <taxon>Eukaryota</taxon>
        <taxon>Metazoa</taxon>
        <taxon>Spiralia</taxon>
        <taxon>Gnathifera</taxon>
        <taxon>Rotifera</taxon>
        <taxon>Eurotatoria</taxon>
        <taxon>Bdelloidea</taxon>
        <taxon>Philodinida</taxon>
        <taxon>Philodinidae</taxon>
        <taxon>Didymodactylos</taxon>
    </lineage>
</organism>
<dbReference type="InterPro" id="IPR011990">
    <property type="entry name" value="TPR-like_helical_dom_sf"/>
</dbReference>
<evidence type="ECO:0000313" key="4">
    <source>
        <dbReference type="EMBL" id="CAF4463283.1"/>
    </source>
</evidence>
<dbReference type="Proteomes" id="UP000663829">
    <property type="component" value="Unassembled WGS sequence"/>
</dbReference>
<dbReference type="EMBL" id="CAJOBC010099837">
    <property type="protein sequence ID" value="CAF4463283.1"/>
    <property type="molecule type" value="Genomic_DNA"/>
</dbReference>
<evidence type="ECO:0000313" key="1">
    <source>
        <dbReference type="EMBL" id="CAF1096456.1"/>
    </source>
</evidence>
<dbReference type="Gene3D" id="1.25.40.10">
    <property type="entry name" value="Tetratricopeptide repeat domain"/>
    <property type="match status" value="1"/>
</dbReference>
<reference evidence="2" key="1">
    <citation type="submission" date="2021-02" db="EMBL/GenBank/DDBJ databases">
        <authorList>
            <person name="Nowell W R."/>
        </authorList>
    </citation>
    <scope>NUCLEOTIDE SEQUENCE</scope>
</reference>
<dbReference type="EMBL" id="CAJNOQ010033672">
    <property type="protein sequence ID" value="CAF1591075.1"/>
    <property type="molecule type" value="Genomic_DNA"/>
</dbReference>
<comment type="caution">
    <text evidence="2">The sequence shown here is derived from an EMBL/GenBank/DDBJ whole genome shotgun (WGS) entry which is preliminary data.</text>
</comment>